<dbReference type="InterPro" id="IPR036942">
    <property type="entry name" value="Beta-barrel_TonB_sf"/>
</dbReference>
<dbReference type="GO" id="GO:0044718">
    <property type="term" value="P:siderophore transmembrane transport"/>
    <property type="evidence" value="ECO:0007669"/>
    <property type="project" value="TreeGrafter"/>
</dbReference>
<dbReference type="InterPro" id="IPR039426">
    <property type="entry name" value="TonB-dep_rcpt-like"/>
</dbReference>
<evidence type="ECO:0000256" key="4">
    <source>
        <dbReference type="ARBA" id="ARBA00022692"/>
    </source>
</evidence>
<evidence type="ECO:0000313" key="15">
    <source>
        <dbReference type="Proteomes" id="UP000282832"/>
    </source>
</evidence>
<dbReference type="OrthoDB" id="9758472at2"/>
<comment type="subcellular location">
    <subcellularLocation>
        <location evidence="1 10">Cell outer membrane</location>
        <topology evidence="1 10">Multi-pass membrane protein</topology>
    </subcellularLocation>
</comment>
<keyword evidence="8 14" id="KW-0675">Receptor</keyword>
<proteinExistence type="inferred from homology"/>
<dbReference type="Gene3D" id="2.170.130.10">
    <property type="entry name" value="TonB-dependent receptor, plug domain"/>
    <property type="match status" value="1"/>
</dbReference>
<evidence type="ECO:0000256" key="8">
    <source>
        <dbReference type="ARBA" id="ARBA00023170"/>
    </source>
</evidence>
<keyword evidence="15" id="KW-1185">Reference proteome</keyword>
<keyword evidence="4 10" id="KW-0812">Transmembrane</keyword>
<dbReference type="GO" id="GO:0015344">
    <property type="term" value="F:siderophore uptake transmembrane transporter activity"/>
    <property type="evidence" value="ECO:0007669"/>
    <property type="project" value="TreeGrafter"/>
</dbReference>
<evidence type="ECO:0000256" key="5">
    <source>
        <dbReference type="ARBA" id="ARBA00022729"/>
    </source>
</evidence>
<sequence length="654" mass="73939">MPQGRFMNYFFSKSCFFTVFFSFSFFLNYAQKSVELSEVFISAPKFQEKLSRTGKVVSIIDSAQIAQAQGKSIVELLQAQAGLQSVGARSAWGANQELYMRGSNTGQVLILVDGFPLNDPSHISQVFDWNLLDLSQVSRIEVLKGGQSTLYGSDAMAGVINIVTHKNSNKKLEAYASISAGNLGYFSPSFSIQNKWKSNVVALSGSLLKANGFSAADVANGEADGFQREQFRFAWTSFLTNRLEFNTQVNWSQYTGNLDAGPFTDDLDYTSKAHAVSVNGQLKYVGKLSDYYLRFFSDFSKRRFQDDSTYVPINAYNSYYFAEYSGLSQGLEMYAKSKIRDLFQLVYGTEYRWQHTAQSDFYYGFGYGFSSPEIKPELAKQSIWATYLTLQKEWAKFGIEIGGRINKQSTFGTFSTYSINPYLKLNTNWKLFGNLNAGFKVPSLYQLFSAYGNENLLPEKSKTTELGVQFKKGTDFFRAVWFNQELKDGIGFQSKNEAPYGQYYNIAAQKSSGLEIEASTKIKSVKFSGNYTYLVGSTELKENGVWNKKDFLVRRPTNQLTIQANVPLFQKISTNLTYQFVDKRIDLVYDDATFTTVQKDLNSYHWMDVSFSYQVHPKARINLLFKNVLNQKITELYGYSGVPVMGQVGVVVSQ</sequence>
<keyword evidence="2 10" id="KW-0813">Transport</keyword>
<keyword evidence="3 10" id="KW-1134">Transmembrane beta strand</keyword>
<dbReference type="PANTHER" id="PTHR30069">
    <property type="entry name" value="TONB-DEPENDENT OUTER MEMBRANE RECEPTOR"/>
    <property type="match status" value="1"/>
</dbReference>
<gene>
    <name evidence="14" type="ORF">EOJ36_03560</name>
</gene>
<protein>
    <submittedName>
        <fullName evidence="14">TonB-dependent receptor</fullName>
    </submittedName>
</protein>
<keyword evidence="6 11" id="KW-0798">TonB box</keyword>
<accession>A0A437PTA5</accession>
<evidence type="ECO:0000256" key="3">
    <source>
        <dbReference type="ARBA" id="ARBA00022452"/>
    </source>
</evidence>
<dbReference type="InterPro" id="IPR012910">
    <property type="entry name" value="Plug_dom"/>
</dbReference>
<dbReference type="Gene3D" id="2.40.170.20">
    <property type="entry name" value="TonB-dependent receptor, beta-barrel domain"/>
    <property type="match status" value="1"/>
</dbReference>
<evidence type="ECO:0000256" key="6">
    <source>
        <dbReference type="ARBA" id="ARBA00023077"/>
    </source>
</evidence>
<reference evidence="14 15" key="1">
    <citation type="submission" date="2019-01" db="EMBL/GenBank/DDBJ databases">
        <authorList>
            <person name="Chen W.-M."/>
        </authorList>
    </citation>
    <scope>NUCLEOTIDE SEQUENCE [LARGE SCALE GENOMIC DNA]</scope>
    <source>
        <strain evidence="14 15">FSY-15</strain>
    </source>
</reference>
<evidence type="ECO:0000259" key="13">
    <source>
        <dbReference type="Pfam" id="PF07715"/>
    </source>
</evidence>
<dbReference type="PANTHER" id="PTHR30069:SF29">
    <property type="entry name" value="HEMOGLOBIN AND HEMOGLOBIN-HAPTOGLOBIN-BINDING PROTEIN 1-RELATED"/>
    <property type="match status" value="1"/>
</dbReference>
<feature type="domain" description="TonB-dependent receptor-like beta-barrel" evidence="12">
    <location>
        <begin position="223"/>
        <end position="627"/>
    </location>
</feature>
<evidence type="ECO:0000313" key="14">
    <source>
        <dbReference type="EMBL" id="RVU25505.1"/>
    </source>
</evidence>
<keyword evidence="5" id="KW-0732">Signal</keyword>
<evidence type="ECO:0000256" key="2">
    <source>
        <dbReference type="ARBA" id="ARBA00022448"/>
    </source>
</evidence>
<dbReference type="Pfam" id="PF00593">
    <property type="entry name" value="TonB_dep_Rec_b-barrel"/>
    <property type="match status" value="1"/>
</dbReference>
<dbReference type="AlphaFoldDB" id="A0A437PTA5"/>
<evidence type="ECO:0000256" key="9">
    <source>
        <dbReference type="ARBA" id="ARBA00023237"/>
    </source>
</evidence>
<dbReference type="InterPro" id="IPR037066">
    <property type="entry name" value="Plug_dom_sf"/>
</dbReference>
<keyword evidence="9 10" id="KW-0998">Cell outer membrane</keyword>
<evidence type="ECO:0000259" key="12">
    <source>
        <dbReference type="Pfam" id="PF00593"/>
    </source>
</evidence>
<dbReference type="EMBL" id="SACY01000002">
    <property type="protein sequence ID" value="RVU25505.1"/>
    <property type="molecule type" value="Genomic_DNA"/>
</dbReference>
<dbReference type="GO" id="GO:0009279">
    <property type="term" value="C:cell outer membrane"/>
    <property type="evidence" value="ECO:0007669"/>
    <property type="project" value="UniProtKB-SubCell"/>
</dbReference>
<evidence type="ECO:0000256" key="10">
    <source>
        <dbReference type="PROSITE-ProRule" id="PRU01360"/>
    </source>
</evidence>
<dbReference type="Proteomes" id="UP000282832">
    <property type="component" value="Unassembled WGS sequence"/>
</dbReference>
<evidence type="ECO:0000256" key="11">
    <source>
        <dbReference type="RuleBase" id="RU003357"/>
    </source>
</evidence>
<dbReference type="InterPro" id="IPR000531">
    <property type="entry name" value="Beta-barrel_TonB"/>
</dbReference>
<dbReference type="SUPFAM" id="SSF56935">
    <property type="entry name" value="Porins"/>
    <property type="match status" value="1"/>
</dbReference>
<feature type="domain" description="TonB-dependent receptor plug" evidence="13">
    <location>
        <begin position="51"/>
        <end position="159"/>
    </location>
</feature>
<keyword evidence="7 10" id="KW-0472">Membrane</keyword>
<evidence type="ECO:0000256" key="1">
    <source>
        <dbReference type="ARBA" id="ARBA00004571"/>
    </source>
</evidence>
<comment type="similarity">
    <text evidence="10 11">Belongs to the TonB-dependent receptor family.</text>
</comment>
<organism evidence="14 15">
    <name type="scientific">Sandaracinomonas limnophila</name>
    <dbReference type="NCBI Taxonomy" id="1862386"/>
    <lineage>
        <taxon>Bacteria</taxon>
        <taxon>Pseudomonadati</taxon>
        <taxon>Bacteroidota</taxon>
        <taxon>Cytophagia</taxon>
        <taxon>Cytophagales</taxon>
        <taxon>Flectobacillaceae</taxon>
        <taxon>Sandaracinomonas</taxon>
    </lineage>
</organism>
<dbReference type="Pfam" id="PF07715">
    <property type="entry name" value="Plug"/>
    <property type="match status" value="1"/>
</dbReference>
<name>A0A437PTA5_9BACT</name>
<evidence type="ECO:0000256" key="7">
    <source>
        <dbReference type="ARBA" id="ARBA00023136"/>
    </source>
</evidence>
<comment type="caution">
    <text evidence="14">The sequence shown here is derived from an EMBL/GenBank/DDBJ whole genome shotgun (WGS) entry which is preliminary data.</text>
</comment>
<dbReference type="PROSITE" id="PS52016">
    <property type="entry name" value="TONB_DEPENDENT_REC_3"/>
    <property type="match status" value="1"/>
</dbReference>